<reference evidence="1 2" key="1">
    <citation type="submission" date="2016-08" db="EMBL/GenBank/DDBJ databases">
        <authorList>
            <person name="Seilhamer J.J."/>
        </authorList>
    </citation>
    <scope>NUCLEOTIDE SEQUENCE [LARGE SCALE GENOMIC DNA]</scope>
    <source>
        <strain evidence="1">L21-II-0</strain>
    </source>
</reference>
<dbReference type="InterPro" id="IPR014825">
    <property type="entry name" value="DNA_alkylation"/>
</dbReference>
<organism evidence="1 2">
    <name type="scientific">Methanoculleus chikugoensis</name>
    <dbReference type="NCBI Taxonomy" id="118126"/>
    <lineage>
        <taxon>Archaea</taxon>
        <taxon>Methanobacteriati</taxon>
        <taxon>Methanobacteriota</taxon>
        <taxon>Stenosarchaea group</taxon>
        <taxon>Methanomicrobia</taxon>
        <taxon>Methanomicrobiales</taxon>
        <taxon>Methanomicrobiaceae</taxon>
        <taxon>Methanoculleus</taxon>
    </lineage>
</organism>
<evidence type="ECO:0000313" key="1">
    <source>
        <dbReference type="EMBL" id="SCL75151.1"/>
    </source>
</evidence>
<dbReference type="AlphaFoldDB" id="A0A1M4MJP8"/>
<dbReference type="InterPro" id="IPR016024">
    <property type="entry name" value="ARM-type_fold"/>
</dbReference>
<dbReference type="PANTHER" id="PTHR34070:SF1">
    <property type="entry name" value="DNA ALKYLATION REPAIR PROTEIN"/>
    <property type="match status" value="1"/>
</dbReference>
<dbReference type="CDD" id="cd06561">
    <property type="entry name" value="AlkD_like"/>
    <property type="match status" value="1"/>
</dbReference>
<name>A0A1M4MJP8_9EURY</name>
<proteinExistence type="predicted"/>
<sequence length="268" mass="31181">MPPSSMLRARIERQRDTSTVLFIPLPPVHLHMDTVIEAIRQEFAAHADPEIREKGQRFFKEEVRCYGMKTATGIAIAKKYWKEVKGRDKHEIFSLCEELYSSGMMEEAFVVSQWAQLLAGRYESGDIAVFRRWIETYITNWATCDGLCNHAVGDFIVRYPEHIEELKRWTRSENRWMRRAAAVSLIVPARRGEFLSDALEIADLLLMDTDDLVQKGYGWLLKEASRKHTDDVFSYVMANKRGMPRTALRYAIELMPKDLKAEAMKKDW</sequence>
<evidence type="ECO:0000313" key="2">
    <source>
        <dbReference type="Proteomes" id="UP000184671"/>
    </source>
</evidence>
<dbReference type="SUPFAM" id="SSF48371">
    <property type="entry name" value="ARM repeat"/>
    <property type="match status" value="1"/>
</dbReference>
<accession>A0A1M4MJP8</accession>
<dbReference type="Gene3D" id="1.25.10.90">
    <property type="match status" value="1"/>
</dbReference>
<gene>
    <name evidence="1" type="ORF">L21_1042</name>
</gene>
<dbReference type="Pfam" id="PF08713">
    <property type="entry name" value="DNA_alkylation"/>
    <property type="match status" value="1"/>
</dbReference>
<dbReference type="STRING" id="118126.L21_1042"/>
<protein>
    <submittedName>
        <fullName evidence="1">DNA alkylation repair enzyme</fullName>
    </submittedName>
</protein>
<dbReference type="Proteomes" id="UP000184671">
    <property type="component" value="Unassembled WGS sequence"/>
</dbReference>
<dbReference type="PANTHER" id="PTHR34070">
    <property type="entry name" value="ARMADILLO-TYPE FOLD"/>
    <property type="match status" value="1"/>
</dbReference>
<dbReference type="EMBL" id="FMID01000024">
    <property type="protein sequence ID" value="SCL75151.1"/>
    <property type="molecule type" value="Genomic_DNA"/>
</dbReference>